<sequence>MKDFSASASKSQRPNETARPGIGASMATLIPIFPVSQDCSCRPPGRGCDQAPFMNLVW</sequence>
<dbReference type="VEuPathDB" id="FungiDB:JI435_401950"/>
<dbReference type="Proteomes" id="UP000663193">
    <property type="component" value="Chromosome 2"/>
</dbReference>
<protein>
    <submittedName>
        <fullName evidence="2">Uncharacterized protein</fullName>
    </submittedName>
</protein>
<evidence type="ECO:0000256" key="1">
    <source>
        <dbReference type="SAM" id="MobiDB-lite"/>
    </source>
</evidence>
<feature type="region of interest" description="Disordered" evidence="1">
    <location>
        <begin position="1"/>
        <end position="23"/>
    </location>
</feature>
<evidence type="ECO:0000313" key="2">
    <source>
        <dbReference type="EMBL" id="QRC92119.1"/>
    </source>
</evidence>
<gene>
    <name evidence="2" type="ORF">JI435_401950</name>
</gene>
<feature type="compositionally biased region" description="Polar residues" evidence="1">
    <location>
        <begin position="1"/>
        <end position="15"/>
    </location>
</feature>
<evidence type="ECO:0000313" key="3">
    <source>
        <dbReference type="Proteomes" id="UP000663193"/>
    </source>
</evidence>
<accession>A0A7U2EW78</accession>
<name>A0A7U2EW78_PHANO</name>
<proteinExistence type="predicted"/>
<reference evidence="3" key="1">
    <citation type="journal article" date="2021" name="BMC Genomics">
        <title>Chromosome-level genome assembly and manually-curated proteome of model necrotroph Parastagonospora nodorum Sn15 reveals a genome-wide trove of candidate effector homologs, and redundancy of virulence-related functions within an accessory chromosome.</title>
        <authorList>
            <person name="Bertazzoni S."/>
            <person name="Jones D.A.B."/>
            <person name="Phan H.T."/>
            <person name="Tan K.-C."/>
            <person name="Hane J.K."/>
        </authorList>
    </citation>
    <scope>NUCLEOTIDE SEQUENCE [LARGE SCALE GENOMIC DNA]</scope>
    <source>
        <strain evidence="3">SN15 / ATCC MYA-4574 / FGSC 10173)</strain>
    </source>
</reference>
<keyword evidence="3" id="KW-1185">Reference proteome</keyword>
<organism evidence="2 3">
    <name type="scientific">Phaeosphaeria nodorum (strain SN15 / ATCC MYA-4574 / FGSC 10173)</name>
    <name type="common">Glume blotch fungus</name>
    <name type="synonym">Parastagonospora nodorum</name>
    <dbReference type="NCBI Taxonomy" id="321614"/>
    <lineage>
        <taxon>Eukaryota</taxon>
        <taxon>Fungi</taxon>
        <taxon>Dikarya</taxon>
        <taxon>Ascomycota</taxon>
        <taxon>Pezizomycotina</taxon>
        <taxon>Dothideomycetes</taxon>
        <taxon>Pleosporomycetidae</taxon>
        <taxon>Pleosporales</taxon>
        <taxon>Pleosporineae</taxon>
        <taxon>Phaeosphaeriaceae</taxon>
        <taxon>Parastagonospora</taxon>
    </lineage>
</organism>
<dbReference type="EMBL" id="CP069024">
    <property type="protein sequence ID" value="QRC92119.1"/>
    <property type="molecule type" value="Genomic_DNA"/>
</dbReference>
<dbReference type="AlphaFoldDB" id="A0A7U2EW78"/>